<keyword evidence="3" id="KW-1003">Cell membrane</keyword>
<feature type="domain" description="Major facilitator superfamily (MFS) profile" evidence="8">
    <location>
        <begin position="4"/>
        <end position="382"/>
    </location>
</feature>
<dbReference type="EMBL" id="RBZO01000032">
    <property type="protein sequence ID" value="RKQ13367.1"/>
    <property type="molecule type" value="Genomic_DNA"/>
</dbReference>
<organism evidence="9 10">
    <name type="scientific">Oceanobacillus bengalensis</name>
    <dbReference type="NCBI Taxonomy" id="1435466"/>
    <lineage>
        <taxon>Bacteria</taxon>
        <taxon>Bacillati</taxon>
        <taxon>Bacillota</taxon>
        <taxon>Bacilli</taxon>
        <taxon>Bacillales</taxon>
        <taxon>Bacillaceae</taxon>
        <taxon>Oceanobacillus</taxon>
    </lineage>
</organism>
<evidence type="ECO:0000256" key="6">
    <source>
        <dbReference type="ARBA" id="ARBA00023136"/>
    </source>
</evidence>
<evidence type="ECO:0000256" key="1">
    <source>
        <dbReference type="ARBA" id="ARBA00004651"/>
    </source>
</evidence>
<feature type="transmembrane region" description="Helical" evidence="7">
    <location>
        <begin position="93"/>
        <end position="116"/>
    </location>
</feature>
<feature type="transmembrane region" description="Helical" evidence="7">
    <location>
        <begin position="160"/>
        <end position="179"/>
    </location>
</feature>
<dbReference type="RefSeq" id="WP_121133779.1">
    <property type="nucleotide sequence ID" value="NZ_JBHUFK010000032.1"/>
</dbReference>
<feature type="transmembrane region" description="Helical" evidence="7">
    <location>
        <begin position="42"/>
        <end position="61"/>
    </location>
</feature>
<evidence type="ECO:0000256" key="7">
    <source>
        <dbReference type="SAM" id="Phobius"/>
    </source>
</evidence>
<dbReference type="InterPro" id="IPR011701">
    <property type="entry name" value="MFS"/>
</dbReference>
<keyword evidence="6 7" id="KW-0472">Membrane</keyword>
<dbReference type="Proteomes" id="UP000281813">
    <property type="component" value="Unassembled WGS sequence"/>
</dbReference>
<feature type="transmembrane region" description="Helical" evidence="7">
    <location>
        <begin position="128"/>
        <end position="154"/>
    </location>
</feature>
<dbReference type="InterPro" id="IPR036259">
    <property type="entry name" value="MFS_trans_sf"/>
</dbReference>
<dbReference type="PANTHER" id="PTHR43124:SF10">
    <property type="entry name" value="PURINE EFFLUX PUMP PBUE"/>
    <property type="match status" value="1"/>
</dbReference>
<gene>
    <name evidence="9" type="ORF">D8M05_16500</name>
</gene>
<evidence type="ECO:0000313" key="10">
    <source>
        <dbReference type="Proteomes" id="UP000281813"/>
    </source>
</evidence>
<dbReference type="InterPro" id="IPR020846">
    <property type="entry name" value="MFS_dom"/>
</dbReference>
<dbReference type="PROSITE" id="PS50850">
    <property type="entry name" value="MFS"/>
    <property type="match status" value="1"/>
</dbReference>
<evidence type="ECO:0000256" key="2">
    <source>
        <dbReference type="ARBA" id="ARBA00022448"/>
    </source>
</evidence>
<keyword evidence="10" id="KW-1185">Reference proteome</keyword>
<dbReference type="AlphaFoldDB" id="A0A494YTD9"/>
<dbReference type="Gene3D" id="1.20.1250.20">
    <property type="entry name" value="MFS general substrate transporter like domains"/>
    <property type="match status" value="2"/>
</dbReference>
<evidence type="ECO:0000256" key="5">
    <source>
        <dbReference type="ARBA" id="ARBA00022989"/>
    </source>
</evidence>
<reference evidence="9 10" key="1">
    <citation type="journal article" date="2015" name="Antonie Van Leeuwenhoek">
        <title>Oceanobacillus bengalensis sp. nov., a bacterium isolated from seawater of the Bay of Bengal.</title>
        <authorList>
            <person name="Yongchang O."/>
            <person name="Xiang W."/>
            <person name="Wang G."/>
        </authorList>
    </citation>
    <scope>NUCLEOTIDE SEQUENCE [LARGE SCALE GENOMIC DNA]</scope>
    <source>
        <strain evidence="9 10">MCCC 1K00260</strain>
    </source>
</reference>
<dbReference type="InterPro" id="IPR050189">
    <property type="entry name" value="MFS_Efflux_Transporters"/>
</dbReference>
<dbReference type="Pfam" id="PF07690">
    <property type="entry name" value="MFS_1"/>
    <property type="match status" value="1"/>
</dbReference>
<keyword evidence="5 7" id="KW-1133">Transmembrane helix</keyword>
<keyword evidence="4 7" id="KW-0812">Transmembrane</keyword>
<feature type="transmembrane region" description="Helical" evidence="7">
    <location>
        <begin position="70"/>
        <end position="87"/>
    </location>
</feature>
<feature type="transmembrane region" description="Helical" evidence="7">
    <location>
        <begin position="267"/>
        <end position="286"/>
    </location>
</feature>
<protein>
    <submittedName>
        <fullName evidence="9">MFS transporter</fullName>
    </submittedName>
</protein>
<accession>A0A494YTD9</accession>
<feature type="transmembrane region" description="Helical" evidence="7">
    <location>
        <begin position="358"/>
        <end position="376"/>
    </location>
</feature>
<evidence type="ECO:0000259" key="8">
    <source>
        <dbReference type="PROSITE" id="PS50850"/>
    </source>
</evidence>
<comment type="subcellular location">
    <subcellularLocation>
        <location evidence="1">Cell membrane</location>
        <topology evidence="1">Multi-pass membrane protein</topology>
    </subcellularLocation>
</comment>
<feature type="transmembrane region" description="Helical" evidence="7">
    <location>
        <begin position="292"/>
        <end position="314"/>
    </location>
</feature>
<dbReference type="PANTHER" id="PTHR43124">
    <property type="entry name" value="PURINE EFFLUX PUMP PBUE"/>
    <property type="match status" value="1"/>
</dbReference>
<dbReference type="OrthoDB" id="2727100at2"/>
<comment type="caution">
    <text evidence="9">The sequence shown here is derived from an EMBL/GenBank/DDBJ whole genome shotgun (WGS) entry which is preliminary data.</text>
</comment>
<feature type="transmembrane region" description="Helical" evidence="7">
    <location>
        <begin position="335"/>
        <end position="352"/>
    </location>
</feature>
<proteinExistence type="predicted"/>
<feature type="transmembrane region" description="Helical" evidence="7">
    <location>
        <begin position="7"/>
        <end position="30"/>
    </location>
</feature>
<dbReference type="CDD" id="cd17324">
    <property type="entry name" value="MFS_NepI_like"/>
    <property type="match status" value="1"/>
</dbReference>
<dbReference type="PRINTS" id="PR01035">
    <property type="entry name" value="TCRTETA"/>
</dbReference>
<dbReference type="InterPro" id="IPR001958">
    <property type="entry name" value="Tet-R_TetA/multi-R_MdtG-like"/>
</dbReference>
<evidence type="ECO:0000313" key="9">
    <source>
        <dbReference type="EMBL" id="RKQ13367.1"/>
    </source>
</evidence>
<feature type="transmembrane region" description="Helical" evidence="7">
    <location>
        <begin position="234"/>
        <end position="255"/>
    </location>
</feature>
<sequence>MDKRVYLLTIVSFVVGLVELILGGILHLVAHDLNVSLGKVGMLISIFSFAYAISGPILLSITSKVERKKLILFTLLVFLFANVLAMLSPGYTILLLARVLSGMSASLLISLCVTIASNIVSESYRARAIGVVFMGVTASLVLGVPLGLVLGNVFGWRAPFLLIVILTVLSITCIYFFMGKMEPKPGIPLKEQLRSLKSRKIILIQLTSLLFLSGHLTLYAYLTPYLQTTFGLEGNWISIILLLFGVAAIIGGGFGGFLSDRFGPQKTIIGVIIIFTISISSIPFTLDFFPAFIIVMMIWSMLSWAVTPAIQSYLIDSAPETSDIQQSINNSAQHFGIAFGSMIGGVVIERAGIEMNPIVGGVFALFALFVVSLSMVNRKESRKNINSANIAK</sequence>
<name>A0A494YTD9_9BACI</name>
<dbReference type="SUPFAM" id="SSF103473">
    <property type="entry name" value="MFS general substrate transporter"/>
    <property type="match status" value="1"/>
</dbReference>
<dbReference type="GO" id="GO:0022857">
    <property type="term" value="F:transmembrane transporter activity"/>
    <property type="evidence" value="ECO:0007669"/>
    <property type="project" value="InterPro"/>
</dbReference>
<keyword evidence="2" id="KW-0813">Transport</keyword>
<dbReference type="GO" id="GO:0005886">
    <property type="term" value="C:plasma membrane"/>
    <property type="evidence" value="ECO:0007669"/>
    <property type="project" value="UniProtKB-SubCell"/>
</dbReference>
<feature type="transmembrane region" description="Helical" evidence="7">
    <location>
        <begin position="200"/>
        <end position="222"/>
    </location>
</feature>
<evidence type="ECO:0000256" key="4">
    <source>
        <dbReference type="ARBA" id="ARBA00022692"/>
    </source>
</evidence>
<evidence type="ECO:0000256" key="3">
    <source>
        <dbReference type="ARBA" id="ARBA00022475"/>
    </source>
</evidence>